<reference evidence="1" key="2">
    <citation type="journal article" date="2021" name="PeerJ">
        <title>Extensive microbial diversity within the chicken gut microbiome revealed by metagenomics and culture.</title>
        <authorList>
            <person name="Gilroy R."/>
            <person name="Ravi A."/>
            <person name="Getino M."/>
            <person name="Pursley I."/>
            <person name="Horton D.L."/>
            <person name="Alikhan N.F."/>
            <person name="Baker D."/>
            <person name="Gharbi K."/>
            <person name="Hall N."/>
            <person name="Watson M."/>
            <person name="Adriaenssens E.M."/>
            <person name="Foster-Nyarko E."/>
            <person name="Jarju S."/>
            <person name="Secka A."/>
            <person name="Antonio M."/>
            <person name="Oren A."/>
            <person name="Chaudhuri R.R."/>
            <person name="La Ragione R."/>
            <person name="Hildebrand F."/>
            <person name="Pallen M.J."/>
        </authorList>
    </citation>
    <scope>NUCLEOTIDE SEQUENCE</scope>
    <source>
        <strain evidence="1">CHK197-8231</strain>
    </source>
</reference>
<dbReference type="AlphaFoldDB" id="A0A9D1HTI6"/>
<gene>
    <name evidence="1" type="ORF">IAD49_00425</name>
</gene>
<organism evidence="1 2">
    <name type="scientific">Candidatus Fimihabitans intestinipullorum</name>
    <dbReference type="NCBI Taxonomy" id="2840820"/>
    <lineage>
        <taxon>Bacteria</taxon>
        <taxon>Bacillati</taxon>
        <taxon>Mycoplasmatota</taxon>
        <taxon>Mycoplasmatota incertae sedis</taxon>
        <taxon>Candidatus Fimihabitans</taxon>
    </lineage>
</organism>
<protein>
    <submittedName>
        <fullName evidence="1">Uncharacterized protein</fullName>
    </submittedName>
</protein>
<dbReference type="Proteomes" id="UP000824087">
    <property type="component" value="Unassembled WGS sequence"/>
</dbReference>
<accession>A0A9D1HTI6</accession>
<evidence type="ECO:0000313" key="2">
    <source>
        <dbReference type="Proteomes" id="UP000824087"/>
    </source>
</evidence>
<proteinExistence type="predicted"/>
<dbReference type="EMBL" id="DVML01000006">
    <property type="protein sequence ID" value="HIU22037.1"/>
    <property type="molecule type" value="Genomic_DNA"/>
</dbReference>
<comment type="caution">
    <text evidence="1">The sequence shown here is derived from an EMBL/GenBank/DDBJ whole genome shotgun (WGS) entry which is preliminary data.</text>
</comment>
<name>A0A9D1HTI6_9BACT</name>
<reference evidence="1" key="1">
    <citation type="submission" date="2020-10" db="EMBL/GenBank/DDBJ databases">
        <authorList>
            <person name="Gilroy R."/>
        </authorList>
    </citation>
    <scope>NUCLEOTIDE SEQUENCE</scope>
    <source>
        <strain evidence="1">CHK197-8231</strain>
    </source>
</reference>
<evidence type="ECO:0000313" key="1">
    <source>
        <dbReference type="EMBL" id="HIU22037.1"/>
    </source>
</evidence>
<sequence>MTEERSRGYFFLNQPITTAQYYMVAEYTQLSYIDSYTIGMYDEMEHYRNCLELCETVLEPAWRESKKIIPNEGERVEHVLEKENVITAMEIARSIRGLSLMLPQSIEQISTEQWKHFLKWYDAETLKNYIAVTFVSIPEELKKEIPLQFDTMTDDQKTEVYKTLLDKITKAKGLSLPEAQKPMAY</sequence>